<proteinExistence type="predicted"/>
<comment type="caution">
    <text evidence="1">The sequence shown here is derived from an EMBL/GenBank/DDBJ whole genome shotgun (WGS) entry which is preliminary data.</text>
</comment>
<dbReference type="AlphaFoldDB" id="A0A9N9JR24"/>
<dbReference type="OrthoDB" id="2684236at2759"/>
<reference evidence="1" key="1">
    <citation type="submission" date="2021-06" db="EMBL/GenBank/DDBJ databases">
        <authorList>
            <person name="Kallberg Y."/>
            <person name="Tangrot J."/>
            <person name="Rosling A."/>
        </authorList>
    </citation>
    <scope>NUCLEOTIDE SEQUENCE</scope>
    <source>
        <strain evidence="1">IN212</strain>
    </source>
</reference>
<feature type="non-terminal residue" evidence="1">
    <location>
        <position position="171"/>
    </location>
</feature>
<name>A0A9N9JR24_9GLOM</name>
<dbReference type="Proteomes" id="UP000789396">
    <property type="component" value="Unassembled WGS sequence"/>
</dbReference>
<gene>
    <name evidence="1" type="ORF">RFULGI_LOCUS16953</name>
</gene>
<dbReference type="EMBL" id="CAJVPZ010063347">
    <property type="protein sequence ID" value="CAG8793179.1"/>
    <property type="molecule type" value="Genomic_DNA"/>
</dbReference>
<evidence type="ECO:0000313" key="2">
    <source>
        <dbReference type="Proteomes" id="UP000789396"/>
    </source>
</evidence>
<keyword evidence="2" id="KW-1185">Reference proteome</keyword>
<accession>A0A9N9JR24</accession>
<evidence type="ECO:0000313" key="1">
    <source>
        <dbReference type="EMBL" id="CAG8793179.1"/>
    </source>
</evidence>
<feature type="non-terminal residue" evidence="1">
    <location>
        <position position="1"/>
    </location>
</feature>
<sequence length="171" mass="20058">AKLSADTLSVKRFYDDIEKFQKEKSLVAGTLLDTETGEYRPDIALKECFILFSEANFKKKVDLKQFHWDLALSDIKRVASRLRALQKLQNIRPKAWYEKYQETYTIENPSNYLLSMPKKIAGILLPPYGAYLIWKMKNVRKEMEKTKAKKMLDENEKTVLKLKTYGLILLE</sequence>
<organism evidence="1 2">
    <name type="scientific">Racocetra fulgida</name>
    <dbReference type="NCBI Taxonomy" id="60492"/>
    <lineage>
        <taxon>Eukaryota</taxon>
        <taxon>Fungi</taxon>
        <taxon>Fungi incertae sedis</taxon>
        <taxon>Mucoromycota</taxon>
        <taxon>Glomeromycotina</taxon>
        <taxon>Glomeromycetes</taxon>
        <taxon>Diversisporales</taxon>
        <taxon>Gigasporaceae</taxon>
        <taxon>Racocetra</taxon>
    </lineage>
</organism>
<protein>
    <submittedName>
        <fullName evidence="1">16222_t:CDS:1</fullName>
    </submittedName>
</protein>